<keyword evidence="1" id="KW-0472">Membrane</keyword>
<organism evidence="2 3">
    <name type="scientific">Gottfriedia endophytica</name>
    <dbReference type="NCBI Taxonomy" id="2820819"/>
    <lineage>
        <taxon>Bacteria</taxon>
        <taxon>Bacillati</taxon>
        <taxon>Bacillota</taxon>
        <taxon>Bacilli</taxon>
        <taxon>Bacillales</taxon>
        <taxon>Bacillaceae</taxon>
        <taxon>Gottfriedia</taxon>
    </lineage>
</organism>
<feature type="transmembrane region" description="Helical" evidence="1">
    <location>
        <begin position="6"/>
        <end position="23"/>
    </location>
</feature>
<evidence type="ECO:0000313" key="3">
    <source>
        <dbReference type="Proteomes" id="UP000682134"/>
    </source>
</evidence>
<dbReference type="RefSeq" id="WP_209404754.1">
    <property type="nucleotide sequence ID" value="NZ_JAGIYQ010000005.1"/>
</dbReference>
<accession>A0A940NMJ1</accession>
<comment type="caution">
    <text evidence="2">The sequence shown here is derived from an EMBL/GenBank/DDBJ whole genome shotgun (WGS) entry which is preliminary data.</text>
</comment>
<dbReference type="EMBL" id="JAGIYQ010000005">
    <property type="protein sequence ID" value="MBP0725316.1"/>
    <property type="molecule type" value="Genomic_DNA"/>
</dbReference>
<evidence type="ECO:0000313" key="2">
    <source>
        <dbReference type="EMBL" id="MBP0725316.1"/>
    </source>
</evidence>
<sequence length="172" mass="20744">MRLQYKIIVTILFLLSCSYIYYLKVQIHTIRKNSIPIQTIESSFSNTLGSFNNKKNNPKTAEYRNQLIISNSNDLAQFYGICITLFSKEDRNFFELTYKVEDYYFFMRDLAYKVENKEPLTDYENEKYQQIYANMNLLKRNISEQRRNHGTFNDLSKLYSNIKPRWIDVRFN</sequence>
<name>A0A940NMJ1_9BACI</name>
<dbReference type="AlphaFoldDB" id="A0A940NMJ1"/>
<dbReference type="PROSITE" id="PS51257">
    <property type="entry name" value="PROKAR_LIPOPROTEIN"/>
    <property type="match status" value="1"/>
</dbReference>
<evidence type="ECO:0000256" key="1">
    <source>
        <dbReference type="SAM" id="Phobius"/>
    </source>
</evidence>
<keyword evidence="1" id="KW-0812">Transmembrane</keyword>
<reference evidence="2" key="1">
    <citation type="submission" date="2021-04" db="EMBL/GenBank/DDBJ databases">
        <title>Genome seq and assembly of Bacillus sp.</title>
        <authorList>
            <person name="Chhetri G."/>
        </authorList>
    </citation>
    <scope>NUCLEOTIDE SEQUENCE</scope>
    <source>
        <strain evidence="2">RG28</strain>
    </source>
</reference>
<dbReference type="Proteomes" id="UP000682134">
    <property type="component" value="Unassembled WGS sequence"/>
</dbReference>
<keyword evidence="1" id="KW-1133">Transmembrane helix</keyword>
<proteinExistence type="predicted"/>
<gene>
    <name evidence="2" type="ORF">J5Y03_08945</name>
</gene>
<protein>
    <submittedName>
        <fullName evidence="2">Uncharacterized protein</fullName>
    </submittedName>
</protein>
<keyword evidence="3" id="KW-1185">Reference proteome</keyword>